<accession>A0ABQ7V2C2</accession>
<evidence type="ECO:0000313" key="2">
    <source>
        <dbReference type="EMBL" id="KAH0758223.1"/>
    </source>
</evidence>
<proteinExistence type="predicted"/>
<name>A0ABQ7V2C2_SOLTU</name>
<gene>
    <name evidence="2" type="ORF">KY290_021716</name>
</gene>
<dbReference type="EMBL" id="JAIVGD010000015">
    <property type="protein sequence ID" value="KAH0758223.1"/>
    <property type="molecule type" value="Genomic_DNA"/>
</dbReference>
<sequence>MFDQTPKSFDVDSEEEAEEQTALVWSRKGVRGANASTMVVPDLGGVDVVLETELDKEHVESEWERKRKGKGKMVESHTKGDKKRYTTRGEMQKLMGSAIVANEIQMEKNKKRRRDSYVPEEPTSTPLPIGIVVKRRKEAEIEWVKSKRGNKSLKKSPMKNKSMSRKATVKSKPVKGPGPCIQKPVEEKVMTREERITEMEN</sequence>
<dbReference type="Proteomes" id="UP000826656">
    <property type="component" value="Unassembled WGS sequence"/>
</dbReference>
<keyword evidence="3" id="KW-1185">Reference proteome</keyword>
<feature type="compositionally biased region" description="Basic residues" evidence="1">
    <location>
        <begin position="146"/>
        <end position="173"/>
    </location>
</feature>
<feature type="compositionally biased region" description="Basic and acidic residues" evidence="1">
    <location>
        <begin position="184"/>
        <end position="201"/>
    </location>
</feature>
<evidence type="ECO:0000313" key="3">
    <source>
        <dbReference type="Proteomes" id="UP000826656"/>
    </source>
</evidence>
<comment type="caution">
    <text evidence="2">The sequence shown here is derived from an EMBL/GenBank/DDBJ whole genome shotgun (WGS) entry which is preliminary data.</text>
</comment>
<organism evidence="2 3">
    <name type="scientific">Solanum tuberosum</name>
    <name type="common">Potato</name>
    <dbReference type="NCBI Taxonomy" id="4113"/>
    <lineage>
        <taxon>Eukaryota</taxon>
        <taxon>Viridiplantae</taxon>
        <taxon>Streptophyta</taxon>
        <taxon>Embryophyta</taxon>
        <taxon>Tracheophyta</taxon>
        <taxon>Spermatophyta</taxon>
        <taxon>Magnoliopsida</taxon>
        <taxon>eudicotyledons</taxon>
        <taxon>Gunneridae</taxon>
        <taxon>Pentapetalae</taxon>
        <taxon>asterids</taxon>
        <taxon>lamiids</taxon>
        <taxon>Solanales</taxon>
        <taxon>Solanaceae</taxon>
        <taxon>Solanoideae</taxon>
        <taxon>Solaneae</taxon>
        <taxon>Solanum</taxon>
    </lineage>
</organism>
<feature type="region of interest" description="Disordered" evidence="1">
    <location>
        <begin position="61"/>
        <end position="131"/>
    </location>
</feature>
<protein>
    <submittedName>
        <fullName evidence="2">Uncharacterized protein</fullName>
    </submittedName>
</protein>
<reference evidence="2 3" key="1">
    <citation type="journal article" date="2021" name="bioRxiv">
        <title>Chromosome-scale and haplotype-resolved genome assembly of a tetraploid potato cultivar.</title>
        <authorList>
            <person name="Sun H."/>
            <person name="Jiao W.-B."/>
            <person name="Krause K."/>
            <person name="Campoy J.A."/>
            <person name="Goel M."/>
            <person name="Folz-Donahue K."/>
            <person name="Kukat C."/>
            <person name="Huettel B."/>
            <person name="Schneeberger K."/>
        </authorList>
    </citation>
    <scope>NUCLEOTIDE SEQUENCE [LARGE SCALE GENOMIC DNA]</scope>
    <source>
        <strain evidence="2">SolTubOtavaFocal</strain>
        <tissue evidence="2">Leaves</tissue>
    </source>
</reference>
<evidence type="ECO:0000256" key="1">
    <source>
        <dbReference type="SAM" id="MobiDB-lite"/>
    </source>
</evidence>
<feature type="region of interest" description="Disordered" evidence="1">
    <location>
        <begin position="143"/>
        <end position="201"/>
    </location>
</feature>